<organism evidence="2 3">
    <name type="scientific">Quercus suber</name>
    <name type="common">Cork oak</name>
    <dbReference type="NCBI Taxonomy" id="58331"/>
    <lineage>
        <taxon>Eukaryota</taxon>
        <taxon>Viridiplantae</taxon>
        <taxon>Streptophyta</taxon>
        <taxon>Embryophyta</taxon>
        <taxon>Tracheophyta</taxon>
        <taxon>Spermatophyta</taxon>
        <taxon>Magnoliopsida</taxon>
        <taxon>eudicotyledons</taxon>
        <taxon>Gunneridae</taxon>
        <taxon>Pentapetalae</taxon>
        <taxon>rosids</taxon>
        <taxon>fabids</taxon>
        <taxon>Fagales</taxon>
        <taxon>Fagaceae</taxon>
        <taxon>Quercus</taxon>
    </lineage>
</organism>
<keyword evidence="1" id="KW-0732">Signal</keyword>
<dbReference type="Proteomes" id="UP000237347">
    <property type="component" value="Unassembled WGS sequence"/>
</dbReference>
<reference evidence="2 3" key="1">
    <citation type="journal article" date="2018" name="Sci. Data">
        <title>The draft genome sequence of cork oak.</title>
        <authorList>
            <person name="Ramos A.M."/>
            <person name="Usie A."/>
            <person name="Barbosa P."/>
            <person name="Barros P.M."/>
            <person name="Capote T."/>
            <person name="Chaves I."/>
            <person name="Simoes F."/>
            <person name="Abreu I."/>
            <person name="Carrasquinho I."/>
            <person name="Faro C."/>
            <person name="Guimaraes J.B."/>
            <person name="Mendonca D."/>
            <person name="Nobrega F."/>
            <person name="Rodrigues L."/>
            <person name="Saibo N.J.M."/>
            <person name="Varela M.C."/>
            <person name="Egas C."/>
            <person name="Matos J."/>
            <person name="Miguel C.M."/>
            <person name="Oliveira M.M."/>
            <person name="Ricardo C.P."/>
            <person name="Goncalves S."/>
        </authorList>
    </citation>
    <scope>NUCLEOTIDE SEQUENCE [LARGE SCALE GENOMIC DNA]</scope>
    <source>
        <strain evidence="3">cv. HL8</strain>
    </source>
</reference>
<evidence type="ECO:0000313" key="3">
    <source>
        <dbReference type="Proteomes" id="UP000237347"/>
    </source>
</evidence>
<feature type="chain" id="PRO_5043721153" evidence="1">
    <location>
        <begin position="18"/>
        <end position="82"/>
    </location>
</feature>
<gene>
    <name evidence="2" type="ORF">CFP56_029882</name>
</gene>
<comment type="caution">
    <text evidence="2">The sequence shown here is derived from an EMBL/GenBank/DDBJ whole genome shotgun (WGS) entry which is preliminary data.</text>
</comment>
<dbReference type="AlphaFoldDB" id="A0AAW0JQ36"/>
<protein>
    <submittedName>
        <fullName evidence="2">Uncharacterized protein</fullName>
    </submittedName>
</protein>
<name>A0AAW0JQ36_QUESU</name>
<proteinExistence type="predicted"/>
<sequence>MFKVLLLLLLYGYPRNPQTESYLQLLELPYLLDSMPEPKDVSYSPAAFIQRGSFSDDSETIPIDDVDELEELAEVDNEEAKE</sequence>
<dbReference type="EMBL" id="PKMF04000493">
    <property type="protein sequence ID" value="KAK7828853.1"/>
    <property type="molecule type" value="Genomic_DNA"/>
</dbReference>
<keyword evidence="3" id="KW-1185">Reference proteome</keyword>
<feature type="signal peptide" evidence="1">
    <location>
        <begin position="1"/>
        <end position="17"/>
    </location>
</feature>
<evidence type="ECO:0000256" key="1">
    <source>
        <dbReference type="SAM" id="SignalP"/>
    </source>
</evidence>
<accession>A0AAW0JQ36</accession>
<evidence type="ECO:0000313" key="2">
    <source>
        <dbReference type="EMBL" id="KAK7828853.1"/>
    </source>
</evidence>